<keyword evidence="16" id="KW-1185">Reference proteome</keyword>
<evidence type="ECO:0000256" key="1">
    <source>
        <dbReference type="ARBA" id="ARBA00003373"/>
    </source>
</evidence>
<dbReference type="GO" id="GO:0006281">
    <property type="term" value="P:DNA repair"/>
    <property type="evidence" value="ECO:0007669"/>
    <property type="project" value="UniProtKB-KW"/>
</dbReference>
<dbReference type="FunFam" id="3.30.420.40:FF:000048">
    <property type="entry name" value="ARP5 actin-related protein 5 homolog"/>
    <property type="match status" value="1"/>
</dbReference>
<dbReference type="EMBL" id="DS235335">
    <property type="protein sequence ID" value="EEB14854.1"/>
    <property type="molecule type" value="Genomic_DNA"/>
</dbReference>
<dbReference type="GO" id="GO:0006310">
    <property type="term" value="P:DNA recombination"/>
    <property type="evidence" value="ECO:0007669"/>
    <property type="project" value="UniProtKB-KW"/>
</dbReference>
<dbReference type="CTD" id="8236308"/>
<comment type="similarity">
    <text evidence="3">Belongs to the actin family. ARP5 subfamily.</text>
</comment>
<organism>
    <name type="scientific">Pediculus humanus subsp. corporis</name>
    <name type="common">Body louse</name>
    <dbReference type="NCBI Taxonomy" id="121224"/>
    <lineage>
        <taxon>Eukaryota</taxon>
        <taxon>Metazoa</taxon>
        <taxon>Ecdysozoa</taxon>
        <taxon>Arthropoda</taxon>
        <taxon>Hexapoda</taxon>
        <taxon>Insecta</taxon>
        <taxon>Pterygota</taxon>
        <taxon>Neoptera</taxon>
        <taxon>Paraneoptera</taxon>
        <taxon>Psocodea</taxon>
        <taxon>Troctomorpha</taxon>
        <taxon>Phthiraptera</taxon>
        <taxon>Anoplura</taxon>
        <taxon>Pediculidae</taxon>
        <taxon>Pediculus</taxon>
    </lineage>
</organism>
<evidence type="ECO:0000256" key="8">
    <source>
        <dbReference type="ARBA" id="ARBA00023163"/>
    </source>
</evidence>
<dbReference type="InterPro" id="IPR043129">
    <property type="entry name" value="ATPase_NBD"/>
</dbReference>
<evidence type="ECO:0000313" key="16">
    <source>
        <dbReference type="Proteomes" id="UP000009046"/>
    </source>
</evidence>
<dbReference type="Gene3D" id="3.30.420.40">
    <property type="match status" value="2"/>
</dbReference>
<dbReference type="RefSeq" id="XP_002427592.1">
    <property type="nucleotide sequence ID" value="XM_002427547.1"/>
</dbReference>
<keyword evidence="6" id="KW-0805">Transcription regulation</keyword>
<dbReference type="FunFam" id="3.90.640.10:FF:000016">
    <property type="entry name" value="ARP5 actin-related protein 5 homolog"/>
    <property type="match status" value="1"/>
</dbReference>
<dbReference type="Pfam" id="PF00022">
    <property type="entry name" value="Actin"/>
    <property type="match status" value="2"/>
</dbReference>
<keyword evidence="9" id="KW-0233">DNA recombination</keyword>
<feature type="coiled-coil region" evidence="13">
    <location>
        <begin position="283"/>
        <end position="380"/>
    </location>
</feature>
<dbReference type="EnsemblMetazoa" id="PHUM332110-RA">
    <property type="protein sequence ID" value="PHUM332110-PA"/>
    <property type="gene ID" value="PHUM332110"/>
</dbReference>
<dbReference type="GO" id="GO:0005634">
    <property type="term" value="C:nucleus"/>
    <property type="evidence" value="ECO:0007669"/>
    <property type="project" value="UniProtKB-SubCell"/>
</dbReference>
<dbReference type="FunFam" id="3.30.420.40:FF:000058">
    <property type="entry name" value="Putative actin-related protein 5"/>
    <property type="match status" value="1"/>
</dbReference>
<gene>
    <name evidence="15" type="primary">8236308</name>
    <name evidence="14" type="ORF">Phum_PHUM332110</name>
</gene>
<sequence>MNTFQLKDAKTVPDIVHEYTKDLRNNKVPIIIDNGSCMCRIGWATQNKPKLIFRNLIAKTRRERGKKESGGELQVGNEIVNIEAVRFQLKMQFDRNVVTHLEAQEQLFDYAFLHLGIDTDGKVDHPVLITEPFLNLNYCRHLMSELLFECYNIPALNYSVDSLLSYKAYSNLANGLIISFGYHTTHIIPVLNGKCDPGRSRRINLGGFHIINYLHRLLQLKYPSHFNAITISRAEELIHDHTFIAVNYEEELKKWAEPMHYDENVHIIQLPYSIPVTPNPLSVEQQKEKKKELARRLIEINARKREEKLAEEEESLQNLLSTRELYEEGRMKEFSKALNSLDLTNITQLNKQITIVELRIEKIKQKIIAANTASESLEDNKPKPVHQIYGPKGREDFDVWLADIKQQRQQLLNKRMARRQRKKDLAQRRTAAAQERMRLISQLARKDKKDDNFGSRDEDWDVYKAINKDAGSSDSEEENERLNELEEVLKHHDPAFDCGNNDESMEPGESHQLHVGIERMRAPEVLFQPALIGNVEAGLAETIEFVLKRFTAEEQNALVSNIFLTGGCASFPGLAERLNRELMEVRPHKSTFKITKVDNPVLAAWNGGKKLASLSEFQDTLFTKADYEEKGGEYFKEHSTSNFYFPSPSPISTNVSSTGNN</sequence>
<dbReference type="Proteomes" id="UP000009046">
    <property type="component" value="Unassembled WGS sequence"/>
</dbReference>
<comment type="function">
    <text evidence="1">Proposed core component of the chromatin remodeling INO80 complex which is involved in transcriptional regulation, DNA replication and probably DNA repair.</text>
</comment>
<dbReference type="InterPro" id="IPR004000">
    <property type="entry name" value="Actin"/>
</dbReference>
<evidence type="ECO:0000256" key="12">
    <source>
        <dbReference type="ARBA" id="ARBA00061816"/>
    </source>
</evidence>
<dbReference type="STRING" id="121224.E0VN98"/>
<evidence type="ECO:0000313" key="15">
    <source>
        <dbReference type="EnsemblMetazoa" id="PHUM332110-PA"/>
    </source>
</evidence>
<evidence type="ECO:0000256" key="7">
    <source>
        <dbReference type="ARBA" id="ARBA00023054"/>
    </source>
</evidence>
<comment type="subunit">
    <text evidence="12">Component of the chromatin remodeling Ino80 complex.</text>
</comment>
<dbReference type="VEuPathDB" id="VectorBase:PHUM332110"/>
<dbReference type="PANTHER" id="PTHR11937">
    <property type="entry name" value="ACTIN"/>
    <property type="match status" value="1"/>
</dbReference>
<evidence type="ECO:0000256" key="4">
    <source>
        <dbReference type="ARBA" id="ARBA00021612"/>
    </source>
</evidence>
<keyword evidence="11" id="KW-0539">Nucleus</keyword>
<dbReference type="SMART" id="SM00268">
    <property type="entry name" value="ACTIN"/>
    <property type="match status" value="1"/>
</dbReference>
<evidence type="ECO:0000256" key="11">
    <source>
        <dbReference type="ARBA" id="ARBA00023242"/>
    </source>
</evidence>
<evidence type="ECO:0000256" key="13">
    <source>
        <dbReference type="SAM" id="Coils"/>
    </source>
</evidence>
<evidence type="ECO:0000256" key="10">
    <source>
        <dbReference type="ARBA" id="ARBA00023204"/>
    </source>
</evidence>
<comment type="subcellular location">
    <subcellularLocation>
        <location evidence="2">Nucleus</location>
    </subcellularLocation>
</comment>
<dbReference type="OrthoDB" id="7340501at2759"/>
<evidence type="ECO:0000256" key="3">
    <source>
        <dbReference type="ARBA" id="ARBA00006021"/>
    </source>
</evidence>
<protein>
    <recommendedName>
        <fullName evidence="4">Actin-related protein 5</fullName>
    </recommendedName>
</protein>
<dbReference type="KEGG" id="phu:Phum_PHUM332110"/>
<dbReference type="AlphaFoldDB" id="E0VN98"/>
<dbReference type="EMBL" id="AAZO01003857">
    <property type="status" value="NOT_ANNOTATED_CDS"/>
    <property type="molecule type" value="Genomic_DNA"/>
</dbReference>
<dbReference type="InParanoid" id="E0VN98"/>
<dbReference type="FunFam" id="3.30.420.40:FF:000237">
    <property type="entry name" value="Actin-related protein 5"/>
    <property type="match status" value="1"/>
</dbReference>
<evidence type="ECO:0000256" key="2">
    <source>
        <dbReference type="ARBA" id="ARBA00004123"/>
    </source>
</evidence>
<evidence type="ECO:0000256" key="5">
    <source>
        <dbReference type="ARBA" id="ARBA00022763"/>
    </source>
</evidence>
<reference evidence="14" key="1">
    <citation type="submission" date="2007-04" db="EMBL/GenBank/DDBJ databases">
        <title>Annotation of Pediculus humanus corporis strain USDA.</title>
        <authorList>
            <person name="Kirkness E."/>
            <person name="Hannick L."/>
            <person name="Hass B."/>
            <person name="Bruggner R."/>
            <person name="Lawson D."/>
            <person name="Bidwell S."/>
            <person name="Joardar V."/>
            <person name="Caler E."/>
            <person name="Walenz B."/>
            <person name="Inman J."/>
            <person name="Schobel S."/>
            <person name="Galinsky K."/>
            <person name="Amedeo P."/>
            <person name="Strausberg R."/>
        </authorList>
    </citation>
    <scope>NUCLEOTIDE SEQUENCE</scope>
    <source>
        <strain evidence="14">USDA</strain>
    </source>
</reference>
<proteinExistence type="inferred from homology"/>
<dbReference type="SUPFAM" id="SSF53067">
    <property type="entry name" value="Actin-like ATPase domain"/>
    <property type="match status" value="2"/>
</dbReference>
<keyword evidence="8" id="KW-0804">Transcription</keyword>
<keyword evidence="7 13" id="KW-0175">Coiled coil</keyword>
<keyword evidence="5" id="KW-0227">DNA damage</keyword>
<dbReference type="OMA" id="YPFTEHV"/>
<keyword evidence="10" id="KW-0234">DNA repair</keyword>
<name>E0VN98_PEDHC</name>
<dbReference type="GO" id="GO:0060255">
    <property type="term" value="P:regulation of macromolecule metabolic process"/>
    <property type="evidence" value="ECO:0007669"/>
    <property type="project" value="UniProtKB-ARBA"/>
</dbReference>
<dbReference type="HOGENOM" id="CLU_008246_1_0_1"/>
<dbReference type="GeneID" id="8236308"/>
<reference evidence="14" key="2">
    <citation type="submission" date="2007-04" db="EMBL/GenBank/DDBJ databases">
        <title>The genome of the human body louse.</title>
        <authorList>
            <consortium name="The Human Body Louse Genome Consortium"/>
            <person name="Kirkness E."/>
            <person name="Walenz B."/>
            <person name="Hass B."/>
            <person name="Bruggner R."/>
            <person name="Strausberg R."/>
        </authorList>
    </citation>
    <scope>NUCLEOTIDE SEQUENCE</scope>
    <source>
        <strain evidence="14">USDA</strain>
    </source>
</reference>
<evidence type="ECO:0000313" key="14">
    <source>
        <dbReference type="EMBL" id="EEB14854.1"/>
    </source>
</evidence>
<dbReference type="CDD" id="cd10211">
    <property type="entry name" value="ASKHA_NBD_Arp5"/>
    <property type="match status" value="1"/>
</dbReference>
<dbReference type="FunCoup" id="E0VN98">
    <property type="interactions" value="1302"/>
</dbReference>
<dbReference type="eggNOG" id="KOG0681">
    <property type="taxonomic scope" value="Eukaryota"/>
</dbReference>
<evidence type="ECO:0000256" key="6">
    <source>
        <dbReference type="ARBA" id="ARBA00023015"/>
    </source>
</evidence>
<reference evidence="15" key="3">
    <citation type="submission" date="2020-05" db="UniProtKB">
        <authorList>
            <consortium name="EnsemblMetazoa"/>
        </authorList>
    </citation>
    <scope>IDENTIFICATION</scope>
    <source>
        <strain evidence="15">USDA</strain>
    </source>
</reference>
<evidence type="ECO:0000256" key="9">
    <source>
        <dbReference type="ARBA" id="ARBA00023172"/>
    </source>
</evidence>
<accession>E0VN98</accession>
<dbReference type="GO" id="GO:0019219">
    <property type="term" value="P:regulation of nucleobase-containing compound metabolic process"/>
    <property type="evidence" value="ECO:0007669"/>
    <property type="project" value="UniProtKB-ARBA"/>
</dbReference>